<organism evidence="1">
    <name type="scientific">Arthrobacter phage SWEP2</name>
    <dbReference type="NCBI Taxonomy" id="2945958"/>
    <lineage>
        <taxon>Viruses</taxon>
        <taxon>Duplodnaviria</taxon>
        <taxon>Heunggongvirae</taxon>
        <taxon>Uroviricota</taxon>
        <taxon>Caudoviricetes</taxon>
        <taxon>Casidaviridae</taxon>
        <taxon>Swepdovirus</taxon>
        <taxon>Swepdovirus SWEP2</taxon>
    </lineage>
</organism>
<sequence>MRPGDVVLTPASGGFGNIVSTVTWSRYSHVSLVVDHDGTTISANRSGAEWDGIYEGDVVVSPPLSDVQRDLIHRAAVPLIGTPYGYRDVVALGLARMGFTSASLARQVERPDRLFCSQLVDLIWRRVGFHAFDDGRLPQAVTPGDIADLALRKGWDPVDLSDWEIVYTP</sequence>
<dbReference type="SUPFAM" id="SSF54001">
    <property type="entry name" value="Cysteine proteinases"/>
    <property type="match status" value="1"/>
</dbReference>
<dbReference type="Gene3D" id="3.90.1720.10">
    <property type="entry name" value="endopeptidase domain like (from Nostoc punctiforme)"/>
    <property type="match status" value="1"/>
</dbReference>
<proteinExistence type="predicted"/>
<dbReference type="InterPro" id="IPR038765">
    <property type="entry name" value="Papain-like_cys_pep_sf"/>
</dbReference>
<dbReference type="EMBL" id="ON528933">
    <property type="protein sequence ID" value="USL85091.1"/>
    <property type="molecule type" value="Genomic_DNA"/>
</dbReference>
<reference evidence="1" key="1">
    <citation type="submission" date="2022-05" db="EMBL/GenBank/DDBJ databases">
        <authorList>
            <person name="Ruan C."/>
        </authorList>
    </citation>
    <scope>NUCLEOTIDE SEQUENCE</scope>
</reference>
<accession>A0A9E7SI19</accession>
<evidence type="ECO:0000313" key="1">
    <source>
        <dbReference type="EMBL" id="USL85091.1"/>
    </source>
</evidence>
<name>A0A9E7SI19_9CAUD</name>
<dbReference type="GO" id="GO:0001897">
    <property type="term" value="P:symbiont-mediated cytolysis of host cell"/>
    <property type="evidence" value="ECO:0007669"/>
    <property type="project" value="UniProtKB-ARBA"/>
</dbReference>
<protein>
    <submittedName>
        <fullName evidence="1">Nicotinamide mononucleotide transporter</fullName>
    </submittedName>
</protein>